<keyword evidence="4" id="KW-0804">Transcription</keyword>
<name>A0ABX5QE09_9MICO</name>
<dbReference type="PANTHER" id="PTHR43214">
    <property type="entry name" value="TWO-COMPONENT RESPONSE REGULATOR"/>
    <property type="match status" value="1"/>
</dbReference>
<accession>A0ABX5QE09</accession>
<dbReference type="Gene3D" id="3.40.50.2300">
    <property type="match status" value="1"/>
</dbReference>
<evidence type="ECO:0000256" key="4">
    <source>
        <dbReference type="ARBA" id="ARBA00023163"/>
    </source>
</evidence>
<dbReference type="PANTHER" id="PTHR43214:SF24">
    <property type="entry name" value="TRANSCRIPTIONAL REGULATORY PROTEIN NARL-RELATED"/>
    <property type="match status" value="1"/>
</dbReference>
<dbReference type="InterPro" id="IPR016032">
    <property type="entry name" value="Sig_transdc_resp-reg_C-effctor"/>
</dbReference>
<dbReference type="SUPFAM" id="SSF52172">
    <property type="entry name" value="CheY-like"/>
    <property type="match status" value="1"/>
</dbReference>
<reference evidence="9 10" key="1">
    <citation type="submission" date="2019-01" db="EMBL/GenBank/DDBJ databases">
        <title>Leucobacter muris sp. nov. isolated from the nose of a laboratory mouse.</title>
        <authorList>
            <person name="Benga L."/>
            <person name="Sproeer C."/>
            <person name="Schumann P."/>
            <person name="Verbarg S."/>
            <person name="Bunk B."/>
            <person name="Engelhardt E."/>
            <person name="Benten P.M."/>
            <person name="Sager M."/>
        </authorList>
    </citation>
    <scope>NUCLEOTIDE SEQUENCE [LARGE SCALE GENOMIC DNA]</scope>
    <source>
        <strain evidence="9 10">DSM 101948</strain>
    </source>
</reference>
<dbReference type="InterPro" id="IPR000792">
    <property type="entry name" value="Tscrpt_reg_LuxR_C"/>
</dbReference>
<organism evidence="9 10">
    <name type="scientific">Leucobacter muris</name>
    <dbReference type="NCBI Taxonomy" id="1935379"/>
    <lineage>
        <taxon>Bacteria</taxon>
        <taxon>Bacillati</taxon>
        <taxon>Actinomycetota</taxon>
        <taxon>Actinomycetes</taxon>
        <taxon>Micrococcales</taxon>
        <taxon>Microbacteriaceae</taxon>
        <taxon>Leucobacter</taxon>
    </lineage>
</organism>
<proteinExistence type="predicted"/>
<dbReference type="Pfam" id="PF00196">
    <property type="entry name" value="GerE"/>
    <property type="match status" value="1"/>
</dbReference>
<feature type="compositionally biased region" description="Basic and acidic residues" evidence="6">
    <location>
        <begin position="250"/>
        <end position="267"/>
    </location>
</feature>
<evidence type="ECO:0000259" key="7">
    <source>
        <dbReference type="PROSITE" id="PS50043"/>
    </source>
</evidence>
<feature type="region of interest" description="Disordered" evidence="6">
    <location>
        <begin position="242"/>
        <end position="267"/>
    </location>
</feature>
<keyword evidence="3" id="KW-0238">DNA-binding</keyword>
<feature type="modified residue" description="4-aspartylphosphate" evidence="5">
    <location>
        <position position="83"/>
    </location>
</feature>
<dbReference type="PRINTS" id="PR00038">
    <property type="entry name" value="HTHLUXR"/>
</dbReference>
<dbReference type="EMBL" id="CP035037">
    <property type="protein sequence ID" value="QAB17275.1"/>
    <property type="molecule type" value="Genomic_DNA"/>
</dbReference>
<dbReference type="InterPro" id="IPR058245">
    <property type="entry name" value="NreC/VraR/RcsB-like_REC"/>
</dbReference>
<keyword evidence="1 5" id="KW-0597">Phosphoprotein</keyword>
<dbReference type="SMART" id="SM00448">
    <property type="entry name" value="REC"/>
    <property type="match status" value="1"/>
</dbReference>
<dbReference type="PROSITE" id="PS50110">
    <property type="entry name" value="RESPONSE_REGULATORY"/>
    <property type="match status" value="1"/>
</dbReference>
<dbReference type="SMART" id="SM00421">
    <property type="entry name" value="HTH_LUXR"/>
    <property type="match status" value="1"/>
</dbReference>
<gene>
    <name evidence="9" type="ORF">Leucomu_04455</name>
</gene>
<evidence type="ECO:0000256" key="1">
    <source>
        <dbReference type="ARBA" id="ARBA00022553"/>
    </source>
</evidence>
<keyword evidence="10" id="KW-1185">Reference proteome</keyword>
<dbReference type="SUPFAM" id="SSF46894">
    <property type="entry name" value="C-terminal effector domain of the bipartite response regulators"/>
    <property type="match status" value="1"/>
</dbReference>
<evidence type="ECO:0000259" key="8">
    <source>
        <dbReference type="PROSITE" id="PS50110"/>
    </source>
</evidence>
<evidence type="ECO:0000313" key="9">
    <source>
        <dbReference type="EMBL" id="QAB17275.1"/>
    </source>
</evidence>
<dbReference type="Pfam" id="PF00072">
    <property type="entry name" value="Response_reg"/>
    <property type="match status" value="1"/>
</dbReference>
<dbReference type="CDD" id="cd17535">
    <property type="entry name" value="REC_NarL-like"/>
    <property type="match status" value="1"/>
</dbReference>
<dbReference type="Proteomes" id="UP000285768">
    <property type="component" value="Chromosome"/>
</dbReference>
<feature type="domain" description="HTH luxR-type" evidence="7">
    <location>
        <begin position="176"/>
        <end position="241"/>
    </location>
</feature>
<dbReference type="CDD" id="cd06170">
    <property type="entry name" value="LuxR_C_like"/>
    <property type="match status" value="1"/>
</dbReference>
<evidence type="ECO:0000256" key="6">
    <source>
        <dbReference type="SAM" id="MobiDB-lite"/>
    </source>
</evidence>
<feature type="domain" description="Response regulatory" evidence="8">
    <location>
        <begin position="33"/>
        <end position="147"/>
    </location>
</feature>
<sequence length="267" mass="27017">MRATARGGGGVNAAGGERAAAAGLGGAGQAPPSVLLADDHGMIREGLRMILETHGVTVVGEAGDGAAAIRNAAALRPDVVLMDLRMPGVDGVEATRRIVADGSAEVLVLTSFDEDELVLAAIRAGAAGFLLKTTEAAPLVDAVRRVAAGEGVLDPRVTRRALAALAQAPQSTAPAPLPGLEQLTARERQVLDAMRAGRSNAGIAARLGISVPTVKTHVSSILVKLGAENRAHAAALARDAQLDAGVGATDDPRPERRASGGGSVRER</sequence>
<protein>
    <submittedName>
        <fullName evidence="9">Response regulator transcription factor</fullName>
    </submittedName>
</protein>
<evidence type="ECO:0000256" key="2">
    <source>
        <dbReference type="ARBA" id="ARBA00023015"/>
    </source>
</evidence>
<dbReference type="InterPro" id="IPR039420">
    <property type="entry name" value="WalR-like"/>
</dbReference>
<dbReference type="InterPro" id="IPR001789">
    <property type="entry name" value="Sig_transdc_resp-reg_receiver"/>
</dbReference>
<dbReference type="PROSITE" id="PS50043">
    <property type="entry name" value="HTH_LUXR_2"/>
    <property type="match status" value="1"/>
</dbReference>
<evidence type="ECO:0000313" key="10">
    <source>
        <dbReference type="Proteomes" id="UP000285768"/>
    </source>
</evidence>
<evidence type="ECO:0000256" key="5">
    <source>
        <dbReference type="PROSITE-ProRule" id="PRU00169"/>
    </source>
</evidence>
<dbReference type="PROSITE" id="PS00622">
    <property type="entry name" value="HTH_LUXR_1"/>
    <property type="match status" value="1"/>
</dbReference>
<keyword evidence="2" id="KW-0805">Transcription regulation</keyword>
<evidence type="ECO:0000256" key="3">
    <source>
        <dbReference type="ARBA" id="ARBA00023125"/>
    </source>
</evidence>
<dbReference type="InterPro" id="IPR011006">
    <property type="entry name" value="CheY-like_superfamily"/>
</dbReference>